<organism evidence="3 4">
    <name type="scientific">Vulgatibacter incomptus</name>
    <dbReference type="NCBI Taxonomy" id="1391653"/>
    <lineage>
        <taxon>Bacteria</taxon>
        <taxon>Pseudomonadati</taxon>
        <taxon>Myxococcota</taxon>
        <taxon>Myxococcia</taxon>
        <taxon>Myxococcales</taxon>
        <taxon>Cystobacterineae</taxon>
        <taxon>Vulgatibacteraceae</taxon>
        <taxon>Vulgatibacter</taxon>
    </lineage>
</organism>
<dbReference type="InterPro" id="IPR036291">
    <property type="entry name" value="NAD(P)-bd_dom_sf"/>
</dbReference>
<dbReference type="PANTHER" id="PTHR43639:SF1">
    <property type="entry name" value="SHORT-CHAIN DEHYDROGENASE_REDUCTASE FAMILY PROTEIN"/>
    <property type="match status" value="1"/>
</dbReference>
<dbReference type="OrthoDB" id="9786360at2"/>
<keyword evidence="4" id="KW-1185">Reference proteome</keyword>
<proteinExistence type="inferred from homology"/>
<dbReference type="PRINTS" id="PR00080">
    <property type="entry name" value="SDRFAMILY"/>
</dbReference>
<dbReference type="PROSITE" id="PS00061">
    <property type="entry name" value="ADH_SHORT"/>
    <property type="match status" value="1"/>
</dbReference>
<evidence type="ECO:0000313" key="3">
    <source>
        <dbReference type="EMBL" id="AKU92948.1"/>
    </source>
</evidence>
<dbReference type="FunFam" id="3.40.50.720:FF:000084">
    <property type="entry name" value="Short-chain dehydrogenase reductase"/>
    <property type="match status" value="1"/>
</dbReference>
<dbReference type="STRING" id="1391653.AKJ08_3335"/>
<dbReference type="GO" id="GO:0016491">
    <property type="term" value="F:oxidoreductase activity"/>
    <property type="evidence" value="ECO:0007669"/>
    <property type="project" value="UniProtKB-KW"/>
</dbReference>
<protein>
    <submittedName>
        <fullName evidence="3">FolM Alternative dihydrofolate reductase 1</fullName>
    </submittedName>
</protein>
<dbReference type="Pfam" id="PF13561">
    <property type="entry name" value="adh_short_C2"/>
    <property type="match status" value="1"/>
</dbReference>
<keyword evidence="2" id="KW-0560">Oxidoreductase</keyword>
<name>A0A0K1PHD1_9BACT</name>
<dbReference type="Proteomes" id="UP000055590">
    <property type="component" value="Chromosome"/>
</dbReference>
<dbReference type="AlphaFoldDB" id="A0A0K1PHD1"/>
<gene>
    <name evidence="3" type="ORF">AKJ08_3335</name>
</gene>
<dbReference type="InterPro" id="IPR020904">
    <property type="entry name" value="Sc_DH/Rdtase_CS"/>
</dbReference>
<evidence type="ECO:0000313" key="4">
    <source>
        <dbReference type="Proteomes" id="UP000055590"/>
    </source>
</evidence>
<dbReference type="KEGG" id="vin:AKJ08_3335"/>
<dbReference type="PANTHER" id="PTHR43639">
    <property type="entry name" value="OXIDOREDUCTASE, SHORT-CHAIN DEHYDROGENASE/REDUCTASE FAMILY (AFU_ORTHOLOGUE AFUA_5G02870)"/>
    <property type="match status" value="1"/>
</dbReference>
<accession>A0A0K1PHD1</accession>
<dbReference type="EMBL" id="CP012332">
    <property type="protein sequence ID" value="AKU92948.1"/>
    <property type="molecule type" value="Genomic_DNA"/>
</dbReference>
<dbReference type="RefSeq" id="WP_050727037.1">
    <property type="nucleotide sequence ID" value="NZ_CP012332.1"/>
</dbReference>
<dbReference type="SUPFAM" id="SSF51735">
    <property type="entry name" value="NAD(P)-binding Rossmann-fold domains"/>
    <property type="match status" value="1"/>
</dbReference>
<reference evidence="3 4" key="1">
    <citation type="submission" date="2015-08" db="EMBL/GenBank/DDBJ databases">
        <authorList>
            <person name="Babu N.S."/>
            <person name="Beckwith C.J."/>
            <person name="Beseler K.G."/>
            <person name="Brison A."/>
            <person name="Carone J.V."/>
            <person name="Caskin T.P."/>
            <person name="Diamond M."/>
            <person name="Durham M.E."/>
            <person name="Foxe J.M."/>
            <person name="Go M."/>
            <person name="Henderson B.A."/>
            <person name="Jones I.B."/>
            <person name="McGettigan J.A."/>
            <person name="Micheletti S.J."/>
            <person name="Nasrallah M.E."/>
            <person name="Ortiz D."/>
            <person name="Piller C.R."/>
            <person name="Privatt S.R."/>
            <person name="Schneider S.L."/>
            <person name="Sharp S."/>
            <person name="Smith T.C."/>
            <person name="Stanton J.D."/>
            <person name="Ullery H.E."/>
            <person name="Wilson R.J."/>
            <person name="Serrano M.G."/>
            <person name="Buck G."/>
            <person name="Lee V."/>
            <person name="Wang Y."/>
            <person name="Carvalho R."/>
            <person name="Voegtly L."/>
            <person name="Shi R."/>
            <person name="Duckworth R."/>
            <person name="Johnson A."/>
            <person name="Loviza R."/>
            <person name="Walstead R."/>
            <person name="Shah Z."/>
            <person name="Kiflezghi M."/>
            <person name="Wade K."/>
            <person name="Ball S.L."/>
            <person name="Bradley K.W."/>
            <person name="Asai D.J."/>
            <person name="Bowman C.A."/>
            <person name="Russell D.A."/>
            <person name="Pope W.H."/>
            <person name="Jacobs-Sera D."/>
            <person name="Hendrix R.W."/>
            <person name="Hatfull G.F."/>
        </authorList>
    </citation>
    <scope>NUCLEOTIDE SEQUENCE [LARGE SCALE GENOMIC DNA]</scope>
    <source>
        <strain evidence="3 4">DSM 27710</strain>
    </source>
</reference>
<dbReference type="Gene3D" id="3.40.50.720">
    <property type="entry name" value="NAD(P)-binding Rossmann-like Domain"/>
    <property type="match status" value="1"/>
</dbReference>
<dbReference type="InterPro" id="IPR002347">
    <property type="entry name" value="SDR_fam"/>
</dbReference>
<comment type="similarity">
    <text evidence="1">Belongs to the short-chain dehydrogenases/reductases (SDR) family.</text>
</comment>
<sequence length="251" mass="27125">MPDSPKAEEASLTAFVTGAGIRVGRAIALELARAGYDVILHAHSSRASLETLAREIRDLGRDAFMVSADLSDPAEVERLAHGVRDMHPRLDLVVHNAGIYEARPFDRVSREDYRRMQAINVEAPFFLTQQLLPSLNASPAPSVIHLGDIGGERPVPGFSHYSVSKAALLMLTKALAVELAPKIRVNAISPGTVAFPPGLDSEAKQEILDRIPMEREGTVEDVAKAVVFLARHAPYVTGHVLDVDGGRSAML</sequence>
<dbReference type="PRINTS" id="PR00081">
    <property type="entry name" value="GDHRDH"/>
</dbReference>
<evidence type="ECO:0000256" key="2">
    <source>
        <dbReference type="ARBA" id="ARBA00023002"/>
    </source>
</evidence>
<evidence type="ECO:0000256" key="1">
    <source>
        <dbReference type="ARBA" id="ARBA00006484"/>
    </source>
</evidence>
<dbReference type="PATRIC" id="fig|1391653.3.peg.3483"/>